<evidence type="ECO:0000259" key="2">
    <source>
        <dbReference type="PROSITE" id="PS50011"/>
    </source>
</evidence>
<evidence type="ECO:0000256" key="1">
    <source>
        <dbReference type="SAM" id="MobiDB-lite"/>
    </source>
</evidence>
<dbReference type="PROSITE" id="PS50011">
    <property type="entry name" value="PROTEIN_KINASE_DOM"/>
    <property type="match status" value="1"/>
</dbReference>
<organism evidence="3 4">
    <name type="scientific">Mycena belliarum</name>
    <dbReference type="NCBI Taxonomy" id="1033014"/>
    <lineage>
        <taxon>Eukaryota</taxon>
        <taxon>Fungi</taxon>
        <taxon>Dikarya</taxon>
        <taxon>Basidiomycota</taxon>
        <taxon>Agaricomycotina</taxon>
        <taxon>Agaricomycetes</taxon>
        <taxon>Agaricomycetidae</taxon>
        <taxon>Agaricales</taxon>
        <taxon>Marasmiineae</taxon>
        <taxon>Mycenaceae</taxon>
        <taxon>Mycena</taxon>
    </lineage>
</organism>
<feature type="compositionally biased region" description="Polar residues" evidence="1">
    <location>
        <begin position="58"/>
        <end position="68"/>
    </location>
</feature>
<keyword evidence="4" id="KW-1185">Reference proteome</keyword>
<feature type="domain" description="Protein kinase" evidence="2">
    <location>
        <begin position="494"/>
        <end position="885"/>
    </location>
</feature>
<dbReference type="InterPro" id="IPR011009">
    <property type="entry name" value="Kinase-like_dom_sf"/>
</dbReference>
<evidence type="ECO:0000313" key="4">
    <source>
        <dbReference type="Proteomes" id="UP001222325"/>
    </source>
</evidence>
<dbReference type="Gene3D" id="1.10.510.10">
    <property type="entry name" value="Transferase(Phosphotransferase) domain 1"/>
    <property type="match status" value="1"/>
</dbReference>
<protein>
    <recommendedName>
        <fullName evidence="2">Protein kinase domain-containing protein</fullName>
    </recommendedName>
</protein>
<dbReference type="GO" id="GO:0005524">
    <property type="term" value="F:ATP binding"/>
    <property type="evidence" value="ECO:0007669"/>
    <property type="project" value="InterPro"/>
</dbReference>
<feature type="region of interest" description="Disordered" evidence="1">
    <location>
        <begin position="726"/>
        <end position="745"/>
    </location>
</feature>
<dbReference type="InterPro" id="IPR000719">
    <property type="entry name" value="Prot_kinase_dom"/>
</dbReference>
<reference evidence="3" key="1">
    <citation type="submission" date="2023-03" db="EMBL/GenBank/DDBJ databases">
        <title>Massive genome expansion in bonnet fungi (Mycena s.s.) driven by repeated elements and novel gene families across ecological guilds.</title>
        <authorList>
            <consortium name="Lawrence Berkeley National Laboratory"/>
            <person name="Harder C.B."/>
            <person name="Miyauchi S."/>
            <person name="Viragh M."/>
            <person name="Kuo A."/>
            <person name="Thoen E."/>
            <person name="Andreopoulos B."/>
            <person name="Lu D."/>
            <person name="Skrede I."/>
            <person name="Drula E."/>
            <person name="Henrissat B."/>
            <person name="Morin E."/>
            <person name="Kohler A."/>
            <person name="Barry K."/>
            <person name="LaButti K."/>
            <person name="Morin E."/>
            <person name="Salamov A."/>
            <person name="Lipzen A."/>
            <person name="Mereny Z."/>
            <person name="Hegedus B."/>
            <person name="Baldrian P."/>
            <person name="Stursova M."/>
            <person name="Weitz H."/>
            <person name="Taylor A."/>
            <person name="Grigoriev I.V."/>
            <person name="Nagy L.G."/>
            <person name="Martin F."/>
            <person name="Kauserud H."/>
        </authorList>
    </citation>
    <scope>NUCLEOTIDE SEQUENCE</scope>
    <source>
        <strain evidence="3">CBHHK173m</strain>
    </source>
</reference>
<comment type="caution">
    <text evidence="3">The sequence shown here is derived from an EMBL/GenBank/DDBJ whole genome shotgun (WGS) entry which is preliminary data.</text>
</comment>
<evidence type="ECO:0000313" key="3">
    <source>
        <dbReference type="EMBL" id="KAJ7075872.1"/>
    </source>
</evidence>
<gene>
    <name evidence="3" type="ORF">B0H15DRAFT_612380</name>
</gene>
<dbReference type="GO" id="GO:0004672">
    <property type="term" value="F:protein kinase activity"/>
    <property type="evidence" value="ECO:0007669"/>
    <property type="project" value="InterPro"/>
</dbReference>
<feature type="region of interest" description="Disordered" evidence="1">
    <location>
        <begin position="32"/>
        <end position="69"/>
    </location>
</feature>
<dbReference type="SUPFAM" id="SSF56112">
    <property type="entry name" value="Protein kinase-like (PK-like)"/>
    <property type="match status" value="1"/>
</dbReference>
<dbReference type="EMBL" id="JARJCN010000088">
    <property type="protein sequence ID" value="KAJ7075872.1"/>
    <property type="molecule type" value="Genomic_DNA"/>
</dbReference>
<dbReference type="Proteomes" id="UP001222325">
    <property type="component" value="Unassembled WGS sequence"/>
</dbReference>
<accession>A0AAD6XJN7</accession>
<dbReference type="AlphaFoldDB" id="A0AAD6XJN7"/>
<proteinExistence type="predicted"/>
<sequence length="885" mass="99001">MFRPRTRALAALEPESAKLDGLATYQERKKVESAARGTAANAPYTPASTDLTRERDSAQASASHTEPTSVGLGIDKLTREIYACRSKSADLVESVFGCLVDVDSAADILHDFLDTSILSVHKEVDGKLRDVAKKNRKAACAAAAIQANEAVTPSRPSSVDQYRWTWNLNVEASETSAALLLNVVAIAAHAAAIRSGKAHEHPLPSLRFITLPDPHQAVPLSNDSAAQDCRPDVMAFDCSAFCAAPNTTAPTNQFLLPDSPFDFIRKNFPTVLKFTLAQKAADGLAISAFERWFNEQERHKCLDMSRFCWPEAQLAVEAKLSDSHNAILQELDYMRQQRRTQPWMKFIIGLIMTTKVVGLLRADTLGIEQCTFPRDSSRGVLDTVRICLGMVRSTCLQRGQHEAFELSDTTTLAPHHLQFKVTRHSKTQPSTTAVDFKLDVFAAEDLAEGNIHPAENPAMEYTHRTVRFIKLRGDRIHFSHDGTRPDVTYYVHHVVQNDGSLVGRCPRIFCVSRETKSEDNVRRFVGPYALKVYHADHANDCYRDDLIDVARKAQVQNVLLPTWEWYYGDALSMRGFPPDVVKKYTDIQAATVVPSVVSNREEVFAQSDLKRLLVQCSGYEEFVLAFIDFVKDIASLAEKNLAHRDLSIGNVLLSQDTPCSPSFFSDAEASAESIIGTTVAFTQRALEPRMGGLRHDLDMAGRVPGVPEKAPADSRNTNLQQNLEKKLNKEPPQPERPAQLIEPQKQSRTGTLPFMAPRLLVKGPPHFVAYDLHSLLFVMVLFFWSHPTFLSNIPFPQSVPERRRNWPQEVLRTLGATLQRTLSGDSWTEDSAYLNLFWALYGVLWRPWDETADSEDEDSEWVDRRRITPAEVEAALTAQYRQSVA</sequence>
<dbReference type="Pfam" id="PF17667">
    <property type="entry name" value="Pkinase_fungal"/>
    <property type="match status" value="1"/>
</dbReference>
<name>A0AAD6XJN7_9AGAR</name>
<dbReference type="InterPro" id="IPR040976">
    <property type="entry name" value="Pkinase_fungal"/>
</dbReference>